<gene>
    <name evidence="1" type="ORF">SAMN04488542_13538</name>
</gene>
<keyword evidence="2" id="KW-1185">Reference proteome</keyword>
<dbReference type="RefSeq" id="WP_245742660.1">
    <property type="nucleotide sequence ID" value="NZ_FNBG01000035.1"/>
</dbReference>
<dbReference type="AlphaFoldDB" id="A0A1G7TA06"/>
<proteinExistence type="predicted"/>
<evidence type="ECO:0000313" key="2">
    <source>
        <dbReference type="Proteomes" id="UP000198972"/>
    </source>
</evidence>
<organism evidence="1 2">
    <name type="scientific">Fontibacillus panacisegetis</name>
    <dbReference type="NCBI Taxonomy" id="670482"/>
    <lineage>
        <taxon>Bacteria</taxon>
        <taxon>Bacillati</taxon>
        <taxon>Bacillota</taxon>
        <taxon>Bacilli</taxon>
        <taxon>Bacillales</taxon>
        <taxon>Paenibacillaceae</taxon>
        <taxon>Fontibacillus</taxon>
    </lineage>
</organism>
<dbReference type="EMBL" id="FNBG01000035">
    <property type="protein sequence ID" value="SDG32153.1"/>
    <property type="molecule type" value="Genomic_DNA"/>
</dbReference>
<accession>A0A1G7TA06</accession>
<dbReference type="Proteomes" id="UP000198972">
    <property type="component" value="Unassembled WGS sequence"/>
</dbReference>
<reference evidence="1 2" key="1">
    <citation type="submission" date="2016-10" db="EMBL/GenBank/DDBJ databases">
        <authorList>
            <person name="de Groot N.N."/>
        </authorList>
    </citation>
    <scope>NUCLEOTIDE SEQUENCE [LARGE SCALE GENOMIC DNA]</scope>
    <source>
        <strain evidence="1 2">DSM 28129</strain>
    </source>
</reference>
<name>A0A1G7TA06_9BACL</name>
<dbReference type="Gene3D" id="1.10.287.1490">
    <property type="match status" value="1"/>
</dbReference>
<evidence type="ECO:0000313" key="1">
    <source>
        <dbReference type="EMBL" id="SDG32153.1"/>
    </source>
</evidence>
<protein>
    <submittedName>
        <fullName evidence="1">Uncharacterized protein</fullName>
    </submittedName>
</protein>
<sequence length="285" mass="32005">MSKFKFFSAFRPKMKSSKFFVFALVMFLGITPLLVENPVHAASVEFTDSVNDQLNKTATSAGGTQKTRITKQYNDFSSQYKEIISWDDKISSLHYENEAQVSTVRKQIKEINDDKITKLETQVKELKSKYQPLFDSYSSLTRQVAAAKKLKDKSLYKVLSVQADVMRTAATLARQEIRTKQDSLTAAKKEKTNLAKKIRGVLAEIDPVKNKIKAEKSVLSGQSKLITTEWTNFKAAIKKSDADRTSDALARLLTLSTKATSLKQNIYSMEVSIGSIIKRSKALLP</sequence>